<organism evidence="2 3">
    <name type="scientific">Holothuria leucospilota</name>
    <name type="common">Black long sea cucumber</name>
    <name type="synonym">Mertensiothuria leucospilota</name>
    <dbReference type="NCBI Taxonomy" id="206669"/>
    <lineage>
        <taxon>Eukaryota</taxon>
        <taxon>Metazoa</taxon>
        <taxon>Echinodermata</taxon>
        <taxon>Eleutherozoa</taxon>
        <taxon>Echinozoa</taxon>
        <taxon>Holothuroidea</taxon>
        <taxon>Aspidochirotacea</taxon>
        <taxon>Aspidochirotida</taxon>
        <taxon>Holothuriidae</taxon>
        <taxon>Holothuria</taxon>
    </lineage>
</organism>
<feature type="compositionally biased region" description="Polar residues" evidence="1">
    <location>
        <begin position="86"/>
        <end position="95"/>
    </location>
</feature>
<evidence type="ECO:0000313" key="3">
    <source>
        <dbReference type="Proteomes" id="UP001152320"/>
    </source>
</evidence>
<evidence type="ECO:0000313" key="2">
    <source>
        <dbReference type="EMBL" id="KAJ8029995.1"/>
    </source>
</evidence>
<protein>
    <submittedName>
        <fullName evidence="2">Uncharacterized protein</fullName>
    </submittedName>
</protein>
<comment type="caution">
    <text evidence="2">The sequence shown here is derived from an EMBL/GenBank/DDBJ whole genome shotgun (WGS) entry which is preliminary data.</text>
</comment>
<dbReference type="AlphaFoldDB" id="A0A9Q1BNQ8"/>
<dbReference type="Proteomes" id="UP001152320">
    <property type="component" value="Chromosome 14"/>
</dbReference>
<feature type="region of interest" description="Disordered" evidence="1">
    <location>
        <begin position="43"/>
        <end position="69"/>
    </location>
</feature>
<reference evidence="2" key="1">
    <citation type="submission" date="2021-10" db="EMBL/GenBank/DDBJ databases">
        <title>Tropical sea cucumber genome reveals ecological adaptation and Cuvierian tubules defense mechanism.</title>
        <authorList>
            <person name="Chen T."/>
        </authorList>
    </citation>
    <scope>NUCLEOTIDE SEQUENCE</scope>
    <source>
        <strain evidence="2">Nanhai2018</strain>
        <tissue evidence="2">Muscle</tissue>
    </source>
</reference>
<gene>
    <name evidence="2" type="ORF">HOLleu_29558</name>
</gene>
<proteinExistence type="predicted"/>
<sequence>MDDNEGITQTVLNKTEFMNKEEETMGSPSETAVIQNMNTALKENTGFSRDGGNVKQITMENDAGSSKPGYIDVGPCSQIQNVGTMQTCQPPQKSSVLKEVHPDEPPTYQDTVKNLVPVKPYSIDGLLLFI</sequence>
<evidence type="ECO:0000256" key="1">
    <source>
        <dbReference type="SAM" id="MobiDB-lite"/>
    </source>
</evidence>
<feature type="region of interest" description="Disordered" evidence="1">
    <location>
        <begin position="86"/>
        <end position="108"/>
    </location>
</feature>
<name>A0A9Q1BNQ8_HOLLE</name>
<accession>A0A9Q1BNQ8</accession>
<keyword evidence="3" id="KW-1185">Reference proteome</keyword>
<dbReference type="EMBL" id="JAIZAY010000014">
    <property type="protein sequence ID" value="KAJ8029995.1"/>
    <property type="molecule type" value="Genomic_DNA"/>
</dbReference>